<dbReference type="EMBL" id="RZUL01000003">
    <property type="protein sequence ID" value="RVT41214.1"/>
    <property type="molecule type" value="Genomic_DNA"/>
</dbReference>
<comment type="caution">
    <text evidence="2">The sequence shown here is derived from an EMBL/GenBank/DDBJ whole genome shotgun (WGS) entry which is preliminary data.</text>
</comment>
<dbReference type="Proteomes" id="UP000282977">
    <property type="component" value="Unassembled WGS sequence"/>
</dbReference>
<reference evidence="2 3" key="1">
    <citation type="submission" date="2019-01" db="EMBL/GenBank/DDBJ databases">
        <authorList>
            <person name="Chen W.-M."/>
        </authorList>
    </citation>
    <scope>NUCLEOTIDE SEQUENCE [LARGE SCALE GENOMIC DNA]</scope>
    <source>
        <strain evidence="2 3">TLA-22</strain>
    </source>
</reference>
<evidence type="ECO:0000313" key="3">
    <source>
        <dbReference type="Proteomes" id="UP000282977"/>
    </source>
</evidence>
<organism evidence="2 3">
    <name type="scientific">Sphingobium algorifonticola</name>
    <dbReference type="NCBI Taxonomy" id="2008318"/>
    <lineage>
        <taxon>Bacteria</taxon>
        <taxon>Pseudomonadati</taxon>
        <taxon>Pseudomonadota</taxon>
        <taxon>Alphaproteobacteria</taxon>
        <taxon>Sphingomonadales</taxon>
        <taxon>Sphingomonadaceae</taxon>
        <taxon>Sphingobium</taxon>
    </lineage>
</organism>
<gene>
    <name evidence="2" type="ORF">ENE74_11530</name>
</gene>
<dbReference type="OrthoDB" id="7471688at2"/>
<feature type="transmembrane region" description="Helical" evidence="1">
    <location>
        <begin position="35"/>
        <end position="54"/>
    </location>
</feature>
<keyword evidence="1" id="KW-0472">Membrane</keyword>
<evidence type="ECO:0000313" key="2">
    <source>
        <dbReference type="EMBL" id="RVT41214.1"/>
    </source>
</evidence>
<dbReference type="GO" id="GO:0015097">
    <property type="term" value="F:mercury ion transmembrane transporter activity"/>
    <property type="evidence" value="ECO:0007669"/>
    <property type="project" value="InterPro"/>
</dbReference>
<keyword evidence="3" id="KW-1185">Reference proteome</keyword>
<accession>A0A437J864</accession>
<keyword evidence="1" id="KW-1133">Transmembrane helix</keyword>
<evidence type="ECO:0000256" key="1">
    <source>
        <dbReference type="SAM" id="Phobius"/>
    </source>
</evidence>
<protein>
    <submittedName>
        <fullName evidence="2">MerC domain-containing protein</fullName>
    </submittedName>
</protein>
<dbReference type="AlphaFoldDB" id="A0A437J864"/>
<name>A0A437J864_9SPHN</name>
<proteinExistence type="predicted"/>
<dbReference type="InterPro" id="IPR004891">
    <property type="entry name" value="Mercury-R_MerC"/>
</dbReference>
<dbReference type="Pfam" id="PF03203">
    <property type="entry name" value="MerC"/>
    <property type="match status" value="1"/>
</dbReference>
<feature type="transmembrane region" description="Helical" evidence="1">
    <location>
        <begin position="61"/>
        <end position="80"/>
    </location>
</feature>
<sequence>MMLGGVCLVHCLALPLLFALLPGIGGLLPGHHFVHILLLAIAMPISGLALYNGWRRRGDRLAPVMGGIGLMVLSAALIVGEAGETPITMTGSLLLVAAHIRNWRALAR</sequence>
<keyword evidence="1" id="KW-0812">Transmembrane</keyword>
<dbReference type="GO" id="GO:0016020">
    <property type="term" value="C:membrane"/>
    <property type="evidence" value="ECO:0007669"/>
    <property type="project" value="InterPro"/>
</dbReference>